<keyword evidence="3 10" id="KW-0808">Transferase</keyword>
<dbReference type="GO" id="GO:0019706">
    <property type="term" value="F:protein-cysteine S-palmitoyltransferase activity"/>
    <property type="evidence" value="ECO:0007669"/>
    <property type="project" value="UniProtKB-EC"/>
</dbReference>
<dbReference type="GO" id="GO:0005794">
    <property type="term" value="C:Golgi apparatus"/>
    <property type="evidence" value="ECO:0007669"/>
    <property type="project" value="TreeGrafter"/>
</dbReference>
<dbReference type="PROSITE" id="PS50216">
    <property type="entry name" value="DHHC"/>
    <property type="match status" value="1"/>
</dbReference>
<evidence type="ECO:0000256" key="4">
    <source>
        <dbReference type="ARBA" id="ARBA00022692"/>
    </source>
</evidence>
<dbReference type="EC" id="2.3.1.225" evidence="10"/>
<dbReference type="EMBL" id="HBGS01012802">
    <property type="protein sequence ID" value="CAD9391864.1"/>
    <property type="molecule type" value="Transcribed_RNA"/>
</dbReference>
<evidence type="ECO:0000256" key="1">
    <source>
        <dbReference type="ARBA" id="ARBA00004127"/>
    </source>
</evidence>
<accession>A0A7S2FGR2</accession>
<dbReference type="InterPro" id="IPR001594">
    <property type="entry name" value="Palmitoyltrfase_DHHC"/>
</dbReference>
<name>A0A7S2FGR2_9STRA</name>
<keyword evidence="5 10" id="KW-1133">Transmembrane helix</keyword>
<comment type="similarity">
    <text evidence="2 10">Belongs to the DHHC palmitoyltransferase family.</text>
</comment>
<evidence type="ECO:0000313" key="12">
    <source>
        <dbReference type="EMBL" id="CAD9391864.1"/>
    </source>
</evidence>
<feature type="transmembrane region" description="Helical" evidence="10">
    <location>
        <begin position="194"/>
        <end position="213"/>
    </location>
</feature>
<keyword evidence="7" id="KW-0564">Palmitate</keyword>
<evidence type="ECO:0000256" key="6">
    <source>
        <dbReference type="ARBA" id="ARBA00023136"/>
    </source>
</evidence>
<dbReference type="PANTHER" id="PTHR22883">
    <property type="entry name" value="ZINC FINGER DHHC DOMAIN CONTAINING PROTEIN"/>
    <property type="match status" value="1"/>
</dbReference>
<feature type="domain" description="Palmitoyltransferase DHHC" evidence="11">
    <location>
        <begin position="160"/>
        <end position="267"/>
    </location>
</feature>
<keyword evidence="9 10" id="KW-0012">Acyltransferase</keyword>
<comment type="catalytic activity">
    <reaction evidence="10">
        <text>L-cysteinyl-[protein] + hexadecanoyl-CoA = S-hexadecanoyl-L-cysteinyl-[protein] + CoA</text>
        <dbReference type="Rhea" id="RHEA:36683"/>
        <dbReference type="Rhea" id="RHEA-COMP:10131"/>
        <dbReference type="Rhea" id="RHEA-COMP:11032"/>
        <dbReference type="ChEBI" id="CHEBI:29950"/>
        <dbReference type="ChEBI" id="CHEBI:57287"/>
        <dbReference type="ChEBI" id="CHEBI:57379"/>
        <dbReference type="ChEBI" id="CHEBI:74151"/>
        <dbReference type="EC" id="2.3.1.225"/>
    </reaction>
</comment>
<dbReference type="GO" id="GO:0006612">
    <property type="term" value="P:protein targeting to membrane"/>
    <property type="evidence" value="ECO:0007669"/>
    <property type="project" value="TreeGrafter"/>
</dbReference>
<feature type="transmembrane region" description="Helical" evidence="10">
    <location>
        <begin position="78"/>
        <end position="95"/>
    </location>
</feature>
<dbReference type="Pfam" id="PF01529">
    <property type="entry name" value="DHHC"/>
    <property type="match status" value="1"/>
</dbReference>
<dbReference type="PANTHER" id="PTHR22883:SF301">
    <property type="entry name" value="PALMITOYLTRANSFERASE ZDHHC12"/>
    <property type="match status" value="1"/>
</dbReference>
<evidence type="ECO:0000256" key="5">
    <source>
        <dbReference type="ARBA" id="ARBA00022989"/>
    </source>
</evidence>
<organism evidence="12">
    <name type="scientific">Octactis speculum</name>
    <dbReference type="NCBI Taxonomy" id="3111310"/>
    <lineage>
        <taxon>Eukaryota</taxon>
        <taxon>Sar</taxon>
        <taxon>Stramenopiles</taxon>
        <taxon>Ochrophyta</taxon>
        <taxon>Dictyochophyceae</taxon>
        <taxon>Dictyochales</taxon>
        <taxon>Dictyochaceae</taxon>
        <taxon>Octactis</taxon>
    </lineage>
</organism>
<keyword evidence="8" id="KW-0449">Lipoprotein</keyword>
<evidence type="ECO:0000259" key="11">
    <source>
        <dbReference type="Pfam" id="PF01529"/>
    </source>
</evidence>
<evidence type="ECO:0000256" key="3">
    <source>
        <dbReference type="ARBA" id="ARBA00022679"/>
    </source>
</evidence>
<feature type="transmembrane region" description="Helical" evidence="10">
    <location>
        <begin position="233"/>
        <end position="258"/>
    </location>
</feature>
<comment type="subcellular location">
    <subcellularLocation>
        <location evidence="1">Endomembrane system</location>
        <topology evidence="1">Multi-pass membrane protein</topology>
    </subcellularLocation>
</comment>
<feature type="transmembrane region" description="Helical" evidence="10">
    <location>
        <begin position="49"/>
        <end position="66"/>
    </location>
</feature>
<dbReference type="AlphaFoldDB" id="A0A7S2FGR2"/>
<sequence length="339" mass="39662">MCRQAMEAMGYHGEDYLEFKRMERGEQRPPAHRTIKQSPFFLGKKDTPYRVLFLLMHAFFVVLLVMTPSVEWDSAGDIVFLILLMIVLSALYVFLQGGDPGYLDVPEGFVVPDKNSEEQPTTPPPLTETNVPLDANDDHLLMHGGDDDFDSDFEWKEFPPMRSHYCRAKERYVAKFDHFCNFLNTPIGEKNHCLFWWFLLFETALICHSIKLLNSGFDWFVGDHNGASLMAFIQLIILHFILLLIGGLFVFHSFLLVVNMTTYEFMASHERDYLKGTEDWDFPFSQSPTRNLTLGCWTNGLELIYKEWKPYSWARRKHIDRNSDNVWESPWQNKYYSCC</sequence>
<protein>
    <recommendedName>
        <fullName evidence="10">Palmitoyltransferase</fullName>
        <ecNumber evidence="10">2.3.1.225</ecNumber>
    </recommendedName>
</protein>
<comment type="domain">
    <text evidence="10">The DHHC domain is required for palmitoyltransferase activity.</text>
</comment>
<dbReference type="InterPro" id="IPR039859">
    <property type="entry name" value="PFA4/ZDH16/20/ERF2-like"/>
</dbReference>
<proteinExistence type="inferred from homology"/>
<evidence type="ECO:0000256" key="2">
    <source>
        <dbReference type="ARBA" id="ARBA00008574"/>
    </source>
</evidence>
<reference evidence="12" key="1">
    <citation type="submission" date="2021-01" db="EMBL/GenBank/DDBJ databases">
        <authorList>
            <person name="Corre E."/>
            <person name="Pelletier E."/>
            <person name="Niang G."/>
            <person name="Scheremetjew M."/>
            <person name="Finn R."/>
            <person name="Kale V."/>
            <person name="Holt S."/>
            <person name="Cochrane G."/>
            <person name="Meng A."/>
            <person name="Brown T."/>
            <person name="Cohen L."/>
        </authorList>
    </citation>
    <scope>NUCLEOTIDE SEQUENCE</scope>
    <source>
        <strain evidence="12">CCMP1381</strain>
    </source>
</reference>
<dbReference type="GO" id="GO:0005783">
    <property type="term" value="C:endoplasmic reticulum"/>
    <property type="evidence" value="ECO:0007669"/>
    <property type="project" value="TreeGrafter"/>
</dbReference>
<keyword evidence="4 10" id="KW-0812">Transmembrane</keyword>
<evidence type="ECO:0000256" key="7">
    <source>
        <dbReference type="ARBA" id="ARBA00023139"/>
    </source>
</evidence>
<keyword evidence="6 10" id="KW-0472">Membrane</keyword>
<evidence type="ECO:0000256" key="8">
    <source>
        <dbReference type="ARBA" id="ARBA00023288"/>
    </source>
</evidence>
<evidence type="ECO:0000256" key="10">
    <source>
        <dbReference type="RuleBase" id="RU079119"/>
    </source>
</evidence>
<evidence type="ECO:0000256" key="9">
    <source>
        <dbReference type="ARBA" id="ARBA00023315"/>
    </source>
</evidence>
<gene>
    <name evidence="12" type="ORF">DSPE1174_LOCUS6742</name>
</gene>